<sequence>MKKFLKFAFVAILVAVAGYGVYASQKSDTVSDLMLANVEALADGTEIGPTPPGTSYSCVYGVSYGGIGIVRNCVGCGWDYFVSSYSGSSSCRS</sequence>
<name>A0AB37MGC4_9BACE</name>
<feature type="signal peptide" evidence="1">
    <location>
        <begin position="1"/>
        <end position="23"/>
    </location>
</feature>
<evidence type="ECO:0000313" key="2">
    <source>
        <dbReference type="EMBL" id="RHN09061.1"/>
    </source>
</evidence>
<comment type="caution">
    <text evidence="2">The sequence shown here is derived from an EMBL/GenBank/DDBJ whole genome shotgun (WGS) entry which is preliminary data.</text>
</comment>
<dbReference type="Proteomes" id="UP000286003">
    <property type="component" value="Unassembled WGS sequence"/>
</dbReference>
<organism evidence="2 3">
    <name type="scientific">Bacteroides intestinalis</name>
    <dbReference type="NCBI Taxonomy" id="329854"/>
    <lineage>
        <taxon>Bacteria</taxon>
        <taxon>Pseudomonadati</taxon>
        <taxon>Bacteroidota</taxon>
        <taxon>Bacteroidia</taxon>
        <taxon>Bacteroidales</taxon>
        <taxon>Bacteroidaceae</taxon>
        <taxon>Bacteroides</taxon>
    </lineage>
</organism>
<protein>
    <recommendedName>
        <fullName evidence="4">NVEALA protein</fullName>
    </recommendedName>
</protein>
<keyword evidence="1" id="KW-0732">Signal</keyword>
<dbReference type="AlphaFoldDB" id="A0AB37MGC4"/>
<feature type="chain" id="PRO_5044329695" description="NVEALA protein" evidence="1">
    <location>
        <begin position="24"/>
        <end position="93"/>
    </location>
</feature>
<dbReference type="RefSeq" id="WP_117707377.1">
    <property type="nucleotide sequence ID" value="NZ_JADNLS010000003.1"/>
</dbReference>
<dbReference type="InterPro" id="IPR025905">
    <property type="entry name" value="NVEALA"/>
</dbReference>
<evidence type="ECO:0000256" key="1">
    <source>
        <dbReference type="SAM" id="SignalP"/>
    </source>
</evidence>
<accession>A0AB37MGC4</accession>
<evidence type="ECO:0008006" key="4">
    <source>
        <dbReference type="Google" id="ProtNLM"/>
    </source>
</evidence>
<reference evidence="2 3" key="1">
    <citation type="submission" date="2018-08" db="EMBL/GenBank/DDBJ databases">
        <title>A genome reference for cultivated species of the human gut microbiota.</title>
        <authorList>
            <person name="Zou Y."/>
            <person name="Xue W."/>
            <person name="Luo G."/>
        </authorList>
    </citation>
    <scope>NUCLEOTIDE SEQUENCE [LARGE SCALE GENOMIC DNA]</scope>
    <source>
        <strain evidence="2 3">AF31-23</strain>
    </source>
</reference>
<dbReference type="EMBL" id="QRQM01000004">
    <property type="protein sequence ID" value="RHN09061.1"/>
    <property type="molecule type" value="Genomic_DNA"/>
</dbReference>
<dbReference type="Pfam" id="PF14055">
    <property type="entry name" value="NVEALA"/>
    <property type="match status" value="1"/>
</dbReference>
<evidence type="ECO:0000313" key="3">
    <source>
        <dbReference type="Proteomes" id="UP000286003"/>
    </source>
</evidence>
<proteinExistence type="predicted"/>
<gene>
    <name evidence="2" type="ORF">DWZ32_04420</name>
</gene>